<evidence type="ECO:0000313" key="2">
    <source>
        <dbReference type="EMBL" id="KRY25243.1"/>
    </source>
</evidence>
<dbReference type="EMBL" id="JYDI01002458">
    <property type="protein sequence ID" value="KRY25243.1"/>
    <property type="molecule type" value="Genomic_DNA"/>
</dbReference>
<dbReference type="InterPro" id="IPR041588">
    <property type="entry name" value="Integrase_H2C2"/>
</dbReference>
<feature type="domain" description="Integrase zinc-binding" evidence="1">
    <location>
        <begin position="64"/>
        <end position="103"/>
    </location>
</feature>
<reference evidence="2 3" key="1">
    <citation type="submission" date="2015-01" db="EMBL/GenBank/DDBJ databases">
        <title>Evolution of Trichinella species and genotypes.</title>
        <authorList>
            <person name="Korhonen P.K."/>
            <person name="Edoardo P."/>
            <person name="Giuseppe L.R."/>
            <person name="Gasser R.B."/>
        </authorList>
    </citation>
    <scope>NUCLEOTIDE SEQUENCE [LARGE SCALE GENOMIC DNA]</scope>
    <source>
        <strain evidence="2">ISS120</strain>
    </source>
</reference>
<organism evidence="2 3">
    <name type="scientific">Trichinella britovi</name>
    <name type="common">Parasitic roundworm</name>
    <dbReference type="NCBI Taxonomy" id="45882"/>
    <lineage>
        <taxon>Eukaryota</taxon>
        <taxon>Metazoa</taxon>
        <taxon>Ecdysozoa</taxon>
        <taxon>Nematoda</taxon>
        <taxon>Enoplea</taxon>
        <taxon>Dorylaimia</taxon>
        <taxon>Trichinellida</taxon>
        <taxon>Trichinellidae</taxon>
        <taxon>Trichinella</taxon>
    </lineage>
</organism>
<proteinExistence type="predicted"/>
<accession>A0A0V1AKB0</accession>
<dbReference type="AlphaFoldDB" id="A0A0V1AKB0"/>
<dbReference type="InterPro" id="IPR052160">
    <property type="entry name" value="Gypsy_RT_Integrase-like"/>
</dbReference>
<evidence type="ECO:0000259" key="1">
    <source>
        <dbReference type="Pfam" id="PF17921"/>
    </source>
</evidence>
<dbReference type="Pfam" id="PF17921">
    <property type="entry name" value="Integrase_H2C2"/>
    <property type="match status" value="1"/>
</dbReference>
<dbReference type="OrthoDB" id="154058at2759"/>
<dbReference type="PANTHER" id="PTHR47266">
    <property type="entry name" value="ENDONUCLEASE-RELATED"/>
    <property type="match status" value="1"/>
</dbReference>
<dbReference type="Gene3D" id="1.10.340.70">
    <property type="match status" value="1"/>
</dbReference>
<evidence type="ECO:0000313" key="3">
    <source>
        <dbReference type="Proteomes" id="UP000054653"/>
    </source>
</evidence>
<comment type="caution">
    <text evidence="2">The sequence shown here is derived from an EMBL/GenBank/DDBJ whole genome shotgun (WGS) entry which is preliminary data.</text>
</comment>
<dbReference type="STRING" id="45882.A0A0V1AKB0"/>
<gene>
    <name evidence="2" type="ORF">T03_18109</name>
</gene>
<dbReference type="OMA" id="HYNNVIM"/>
<protein>
    <recommendedName>
        <fullName evidence="1">Integrase zinc-binding domain-containing protein</fullName>
    </recommendedName>
</protein>
<sequence>MDFKTQVRPSTRTFHGNADPLSRTSCAQYGRPMKSNMCAVRATQSASAIVAQTLRDQLLAVRYAGRLCKQRTLSRTKSRFYWPGMSGDVHLWCRTCTQSAARKRPSKNSRALMQPMTAGYPLQRLVMDILGPL</sequence>
<dbReference type="Proteomes" id="UP000054653">
    <property type="component" value="Unassembled WGS sequence"/>
</dbReference>
<name>A0A0V1AKB0_TRIBR</name>
<keyword evidence="3" id="KW-1185">Reference proteome</keyword>